<dbReference type="AlphaFoldDB" id="A0A2J8R2Z5"/>
<evidence type="ECO:0000313" key="4">
    <source>
        <dbReference type="EMBL" id="PNJ02893.1"/>
    </source>
</evidence>
<dbReference type="EMBL" id="NDHI03003782">
    <property type="protein sequence ID" value="PNJ02893.1"/>
    <property type="molecule type" value="Genomic_DNA"/>
</dbReference>
<dbReference type="STRING" id="9601.ENSPPYP00000018438"/>
<feature type="compositionally biased region" description="Basic and acidic residues" evidence="1">
    <location>
        <begin position="69"/>
        <end position="79"/>
    </location>
</feature>
<feature type="compositionally biased region" description="Basic and acidic residues" evidence="1">
    <location>
        <begin position="427"/>
        <end position="465"/>
    </location>
</feature>
<feature type="transmembrane region" description="Helical" evidence="2">
    <location>
        <begin position="6"/>
        <end position="25"/>
    </location>
</feature>
<proteinExistence type="predicted"/>
<accession>A0A2J8R2Z5</accession>
<dbReference type="InterPro" id="IPR038754">
    <property type="entry name" value="TSBP1"/>
</dbReference>
<keyword evidence="2" id="KW-1133">Transmembrane helix</keyword>
<feature type="compositionally biased region" description="Basic residues" evidence="1">
    <location>
        <begin position="560"/>
        <end position="578"/>
    </location>
</feature>
<dbReference type="EMBL" id="NDHI03003782">
    <property type="protein sequence ID" value="PNJ02886.1"/>
    <property type="molecule type" value="Genomic_DNA"/>
</dbReference>
<dbReference type="PANTHER" id="PTHR14368:SF7">
    <property type="entry name" value="TESTIS-EXPRESSED BASIC PROTEIN 1"/>
    <property type="match status" value="1"/>
</dbReference>
<sequence>MTVLEITLAVILTLLGLAILAILLTRWAQRKQSEMYISRYSSEQSARLLDYEDGRGSQHAYSTESDTSYDNREGSKRDYTPSTNSLVSMASKFSLGQTELILVLMCFILALSQSSIGSIKCLQTTEEPPSRTAGATMQFTAPIPGATGPIKLFQKTIVQTPGPIVQYPGPNAGPPSAPRGPPVAPILISQRTARTPQVHTMDSSGKITLTPVVILTGYMDEELAKKYCSKVQILKCGGTARSQNSREENKEALKNDIIFTNSVESLKSAHIKEPEREGKGTDLEKDKIGMEVKVDSDAGIPKRQETQLKISEMSVPQGQGAQIKKSVSDVPRGQESQVKKSESGVPKGQEAQVTKSGLVVLKGQEAQVEKSEWVVLKGQEAQVGKSEMGVPGRQESQVKKSESGVPKGQEAQIKKSESVVLKGQEAQVEKSELKVPKGQEGQVEKSEADVPKEQEVQEKKSEEGVLKGPQSQVKNTEVSVPETLESQVKKSELGVLKEQEAQEKKESFEDKGNNDKEKERDAKKDPNKKEKGDKNTKGDKGKDKVKGKRESEINGEKSKGSKMAKASKGRKYNKKVEE</sequence>
<organism evidence="4">
    <name type="scientific">Pongo abelii</name>
    <name type="common">Sumatran orangutan</name>
    <name type="synonym">Pongo pygmaeus abelii</name>
    <dbReference type="NCBI Taxonomy" id="9601"/>
    <lineage>
        <taxon>Eukaryota</taxon>
        <taxon>Metazoa</taxon>
        <taxon>Chordata</taxon>
        <taxon>Craniata</taxon>
        <taxon>Vertebrata</taxon>
        <taxon>Euteleostomi</taxon>
        <taxon>Mammalia</taxon>
        <taxon>Eutheria</taxon>
        <taxon>Euarchontoglires</taxon>
        <taxon>Primates</taxon>
        <taxon>Haplorrhini</taxon>
        <taxon>Catarrhini</taxon>
        <taxon>Hominidae</taxon>
        <taxon>Pongo</taxon>
    </lineage>
</organism>
<feature type="compositionally biased region" description="Basic and acidic residues" evidence="1">
    <location>
        <begin position="487"/>
        <end position="559"/>
    </location>
</feature>
<evidence type="ECO:0000313" key="3">
    <source>
        <dbReference type="EMBL" id="PNJ02886.1"/>
    </source>
</evidence>
<reference evidence="4" key="1">
    <citation type="submission" date="2017-12" db="EMBL/GenBank/DDBJ databases">
        <title>High-resolution comparative analysis of great ape genomes.</title>
        <authorList>
            <person name="Pollen A."/>
            <person name="Hastie A."/>
            <person name="Hormozdiari F."/>
            <person name="Dougherty M."/>
            <person name="Liu R."/>
            <person name="Chaisson M."/>
            <person name="Hoppe E."/>
            <person name="Hill C."/>
            <person name="Pang A."/>
            <person name="Hillier L."/>
            <person name="Baker C."/>
            <person name="Armstrong J."/>
            <person name="Shendure J."/>
            <person name="Paten B."/>
            <person name="Wilson R."/>
            <person name="Chao H."/>
            <person name="Schneider V."/>
            <person name="Ventura M."/>
            <person name="Kronenberg Z."/>
            <person name="Murali S."/>
            <person name="Gordon D."/>
            <person name="Cantsilieris S."/>
            <person name="Munson K."/>
            <person name="Nelson B."/>
            <person name="Raja A."/>
            <person name="Underwood J."/>
            <person name="Diekhans M."/>
            <person name="Fiddes I."/>
            <person name="Haussler D."/>
            <person name="Eichler E."/>
        </authorList>
    </citation>
    <scope>NUCLEOTIDE SEQUENCE [LARGE SCALE GENOMIC DNA]</scope>
    <source>
        <strain evidence="4">Susie</strain>
    </source>
</reference>
<protein>
    <submittedName>
        <fullName evidence="3">C6orf10 isoform 1</fullName>
    </submittedName>
    <submittedName>
        <fullName evidence="4">C6orf10 isoform 8</fullName>
    </submittedName>
</protein>
<feature type="compositionally biased region" description="Polar residues" evidence="1">
    <location>
        <begin position="469"/>
        <end position="478"/>
    </location>
</feature>
<feature type="compositionally biased region" description="Polar residues" evidence="1">
    <location>
        <begin position="59"/>
        <end position="68"/>
    </location>
</feature>
<feature type="region of interest" description="Disordered" evidence="1">
    <location>
        <begin position="379"/>
        <end position="578"/>
    </location>
</feature>
<dbReference type="PANTHER" id="PTHR14368">
    <property type="entry name" value="TESTIS-EXPRESSED BASIC PROTEIN 1"/>
    <property type="match status" value="1"/>
</dbReference>
<name>A0A2J8R2Z5_PONAB</name>
<keyword evidence="2" id="KW-0812">Transmembrane</keyword>
<comment type="caution">
    <text evidence="4">The sequence shown here is derived from an EMBL/GenBank/DDBJ whole genome shotgun (WGS) entry which is preliminary data.</text>
</comment>
<keyword evidence="2" id="KW-0472">Membrane</keyword>
<feature type="region of interest" description="Disordered" evidence="1">
    <location>
        <begin position="312"/>
        <end position="354"/>
    </location>
</feature>
<evidence type="ECO:0000256" key="1">
    <source>
        <dbReference type="SAM" id="MobiDB-lite"/>
    </source>
</evidence>
<gene>
    <name evidence="4" type="ORF">CR201_G0054444</name>
</gene>
<evidence type="ECO:0000256" key="2">
    <source>
        <dbReference type="SAM" id="Phobius"/>
    </source>
</evidence>
<feature type="region of interest" description="Disordered" evidence="1">
    <location>
        <begin position="55"/>
        <end position="79"/>
    </location>
</feature>